<evidence type="ECO:0000256" key="7">
    <source>
        <dbReference type="ARBA" id="ARBA00016544"/>
    </source>
</evidence>
<evidence type="ECO:0000256" key="16">
    <source>
        <dbReference type="ARBA" id="ARBA00033235"/>
    </source>
</evidence>
<dbReference type="SUPFAM" id="SSF47831">
    <property type="entry name" value="Enzyme I of the PEP:sugar phosphotransferase system HPr-binding (sub)domain"/>
    <property type="match status" value="1"/>
</dbReference>
<dbReference type="Pfam" id="PF05524">
    <property type="entry name" value="PEP-utilisers_N"/>
    <property type="match status" value="1"/>
</dbReference>
<protein>
    <recommendedName>
        <fullName evidence="7 17">Phosphoenolpyruvate-protein phosphotransferase</fullName>
        <ecNumber evidence="6 17">2.7.3.9</ecNumber>
    </recommendedName>
    <alternativeName>
        <fullName evidence="16 17">Phosphotransferase system, enzyme I</fullName>
    </alternativeName>
</protein>
<evidence type="ECO:0000256" key="21">
    <source>
        <dbReference type="SAM" id="Coils"/>
    </source>
</evidence>
<dbReference type="InterPro" id="IPR036637">
    <property type="entry name" value="Phosphohistidine_dom_sf"/>
</dbReference>
<keyword evidence="15 17" id="KW-0460">Magnesium</keyword>
<evidence type="ECO:0000256" key="6">
    <source>
        <dbReference type="ARBA" id="ARBA00012232"/>
    </source>
</evidence>
<dbReference type="Pfam" id="PF00391">
    <property type="entry name" value="PEP-utilizers"/>
    <property type="match status" value="1"/>
</dbReference>
<evidence type="ECO:0000259" key="23">
    <source>
        <dbReference type="Pfam" id="PF02896"/>
    </source>
</evidence>
<feature type="binding site" evidence="20">
    <location>
        <position position="455"/>
    </location>
    <ligand>
        <name>Mg(2+)</name>
        <dbReference type="ChEBI" id="CHEBI:18420"/>
    </ligand>
</feature>
<dbReference type="NCBIfam" id="TIGR01417">
    <property type="entry name" value="PTS_I_fam"/>
    <property type="match status" value="1"/>
</dbReference>
<evidence type="ECO:0000256" key="14">
    <source>
        <dbReference type="ARBA" id="ARBA00022777"/>
    </source>
</evidence>
<feature type="binding site" evidence="19">
    <location>
        <position position="465"/>
    </location>
    <ligand>
        <name>phosphoenolpyruvate</name>
        <dbReference type="ChEBI" id="CHEBI:58702"/>
    </ligand>
</feature>
<evidence type="ECO:0000256" key="18">
    <source>
        <dbReference type="PIRSR" id="PIRSR000732-1"/>
    </source>
</evidence>
<dbReference type="InterPro" id="IPR036618">
    <property type="entry name" value="PtsI_HPr-bd_sf"/>
</dbReference>
<dbReference type="Gene3D" id="3.20.20.60">
    <property type="entry name" value="Phosphoenolpyruvate-binding domains"/>
    <property type="match status" value="1"/>
</dbReference>
<dbReference type="InterPro" id="IPR024692">
    <property type="entry name" value="PTS_EI"/>
</dbReference>
<comment type="cofactor">
    <cofactor evidence="2 17 20">
        <name>Mg(2+)</name>
        <dbReference type="ChEBI" id="CHEBI:18420"/>
    </cofactor>
</comment>
<feature type="active site" description="Tele-phosphohistidine intermediate" evidence="18">
    <location>
        <position position="192"/>
    </location>
</feature>
<comment type="catalytic activity">
    <reaction evidence="1 17">
        <text>L-histidyl-[protein] + phosphoenolpyruvate = N(pros)-phospho-L-histidyl-[protein] + pyruvate</text>
        <dbReference type="Rhea" id="RHEA:23880"/>
        <dbReference type="Rhea" id="RHEA-COMP:9745"/>
        <dbReference type="Rhea" id="RHEA-COMP:9746"/>
        <dbReference type="ChEBI" id="CHEBI:15361"/>
        <dbReference type="ChEBI" id="CHEBI:29979"/>
        <dbReference type="ChEBI" id="CHEBI:58702"/>
        <dbReference type="ChEBI" id="CHEBI:64837"/>
        <dbReference type="EC" id="2.7.3.9"/>
    </reaction>
</comment>
<evidence type="ECO:0000256" key="15">
    <source>
        <dbReference type="ARBA" id="ARBA00022842"/>
    </source>
</evidence>
<dbReference type="EMBL" id="DF238840">
    <property type="protein sequence ID" value="GAF25505.1"/>
    <property type="molecule type" value="Genomic_DNA"/>
</dbReference>
<dbReference type="InterPro" id="IPR023151">
    <property type="entry name" value="PEP_util_CS"/>
</dbReference>
<dbReference type="GO" id="GO:0046872">
    <property type="term" value="F:metal ion binding"/>
    <property type="evidence" value="ECO:0007669"/>
    <property type="project" value="UniProtKB-KW"/>
</dbReference>
<evidence type="ECO:0000256" key="19">
    <source>
        <dbReference type="PIRSR" id="PIRSR000732-2"/>
    </source>
</evidence>
<reference evidence="25" key="1">
    <citation type="journal article" date="2014" name="Gene">
        <title>Genome-guided analysis of transformation efficiency and carbon dioxide assimilation by Moorella thermoacetica Y72.</title>
        <authorList>
            <person name="Tsukahara K."/>
            <person name="Kita A."/>
            <person name="Nakashimada Y."/>
            <person name="Hoshino T."/>
            <person name="Murakami K."/>
        </authorList>
    </citation>
    <scope>NUCLEOTIDE SEQUENCE [LARGE SCALE GENOMIC DNA]</scope>
    <source>
        <strain evidence="25">Y72</strain>
    </source>
</reference>
<feature type="coiled-coil region" evidence="21">
    <location>
        <begin position="44"/>
        <end position="114"/>
    </location>
</feature>
<keyword evidence="12 17" id="KW-0598">Phosphotransferase system</keyword>
<dbReference type="PROSITE" id="PS00742">
    <property type="entry name" value="PEP_ENZYMES_2"/>
    <property type="match status" value="1"/>
</dbReference>
<keyword evidence="21" id="KW-0175">Coiled coil</keyword>
<dbReference type="InterPro" id="IPR000121">
    <property type="entry name" value="PEP_util_C"/>
</dbReference>
<evidence type="ECO:0000256" key="1">
    <source>
        <dbReference type="ARBA" id="ARBA00000683"/>
    </source>
</evidence>
<comment type="function">
    <text evidence="3 17">General (non sugar-specific) component of the phosphoenolpyruvate-dependent sugar phosphotransferase system (sugar PTS). This major carbohydrate active-transport system catalyzes the phosphorylation of incoming sugar substrates concomitantly with their translocation across the cell membrane. Enzyme I transfers the phosphoryl group from phosphoenolpyruvate (PEP) to the phosphoryl carrier protein (HPr).</text>
</comment>
<evidence type="ECO:0000256" key="10">
    <source>
        <dbReference type="ARBA" id="ARBA00022597"/>
    </source>
</evidence>
<evidence type="ECO:0000256" key="13">
    <source>
        <dbReference type="ARBA" id="ARBA00022723"/>
    </source>
</evidence>
<evidence type="ECO:0000256" key="17">
    <source>
        <dbReference type="PIRNR" id="PIRNR000732"/>
    </source>
</evidence>
<evidence type="ECO:0000313" key="25">
    <source>
        <dbReference type="EMBL" id="GAF25505.1"/>
    </source>
</evidence>
<dbReference type="PRINTS" id="PR01736">
    <property type="entry name" value="PHPHTRNFRASE"/>
</dbReference>
<evidence type="ECO:0000256" key="8">
    <source>
        <dbReference type="ARBA" id="ARBA00022448"/>
    </source>
</evidence>
<keyword evidence="25" id="KW-0670">Pyruvate</keyword>
<feature type="domain" description="Phosphotransferase system enzyme I N-terminal" evidence="24">
    <location>
        <begin position="3"/>
        <end position="130"/>
    </location>
</feature>
<comment type="similarity">
    <text evidence="5 17">Belongs to the PEP-utilizing enzyme family.</text>
</comment>
<feature type="binding site" evidence="19">
    <location>
        <position position="297"/>
    </location>
    <ligand>
        <name>phosphoenolpyruvate</name>
        <dbReference type="ChEBI" id="CHEBI:58702"/>
    </ligand>
</feature>
<dbReference type="Gene3D" id="1.10.274.10">
    <property type="entry name" value="PtsI, HPr-binding domain"/>
    <property type="match status" value="1"/>
</dbReference>
<dbReference type="GO" id="GO:0009401">
    <property type="term" value="P:phosphoenolpyruvate-dependent sugar phosphotransferase system"/>
    <property type="evidence" value="ECO:0007669"/>
    <property type="project" value="UniProtKB-KW"/>
</dbReference>
<feature type="binding site" evidence="19">
    <location>
        <position position="333"/>
    </location>
    <ligand>
        <name>phosphoenolpyruvate</name>
        <dbReference type="ChEBI" id="CHEBI:58702"/>
    </ligand>
</feature>
<dbReference type="InterPro" id="IPR015813">
    <property type="entry name" value="Pyrv/PenolPyrv_kinase-like_dom"/>
</dbReference>
<evidence type="ECO:0000256" key="12">
    <source>
        <dbReference type="ARBA" id="ARBA00022683"/>
    </source>
</evidence>
<dbReference type="InterPro" id="IPR006318">
    <property type="entry name" value="PTS_EI-like"/>
</dbReference>
<dbReference type="SUPFAM" id="SSF52009">
    <property type="entry name" value="Phosphohistidine domain"/>
    <property type="match status" value="1"/>
</dbReference>
<feature type="domain" description="PEP-utilising enzyme mobile" evidence="22">
    <location>
        <begin position="156"/>
        <end position="228"/>
    </location>
</feature>
<proteinExistence type="inferred from homology"/>
<evidence type="ECO:0000256" key="20">
    <source>
        <dbReference type="PIRSR" id="PIRSR000732-3"/>
    </source>
</evidence>
<dbReference type="PANTHER" id="PTHR46244">
    <property type="entry name" value="PHOSPHOENOLPYRUVATE-PROTEIN PHOSPHOTRANSFERASE"/>
    <property type="match status" value="1"/>
</dbReference>
<evidence type="ECO:0000256" key="2">
    <source>
        <dbReference type="ARBA" id="ARBA00001946"/>
    </source>
</evidence>
<evidence type="ECO:0000256" key="9">
    <source>
        <dbReference type="ARBA" id="ARBA00022490"/>
    </source>
</evidence>
<dbReference type="InterPro" id="IPR040442">
    <property type="entry name" value="Pyrv_kinase-like_dom_sf"/>
</dbReference>
<keyword evidence="14 17" id="KW-0418">Kinase</keyword>
<dbReference type="PROSITE" id="PS00370">
    <property type="entry name" value="PEP_ENZYMES_PHOS_SITE"/>
    <property type="match status" value="1"/>
</dbReference>
<evidence type="ECO:0000259" key="24">
    <source>
        <dbReference type="Pfam" id="PF05524"/>
    </source>
</evidence>
<keyword evidence="13 17" id="KW-0479">Metal-binding</keyword>
<dbReference type="PANTHER" id="PTHR46244:SF3">
    <property type="entry name" value="PHOSPHOENOLPYRUVATE-PROTEIN PHOSPHOTRANSFERASE"/>
    <property type="match status" value="1"/>
</dbReference>
<dbReference type="GO" id="GO:0008965">
    <property type="term" value="F:phosphoenolpyruvate-protein phosphotransferase activity"/>
    <property type="evidence" value="ECO:0007669"/>
    <property type="project" value="UniProtKB-EC"/>
</dbReference>
<dbReference type="InterPro" id="IPR050499">
    <property type="entry name" value="PEP-utilizing_PTS_enzyme"/>
</dbReference>
<feature type="active site" description="Proton donor" evidence="18">
    <location>
        <position position="502"/>
    </location>
</feature>
<feature type="domain" description="PEP-utilising enzyme C-terminal" evidence="23">
    <location>
        <begin position="260"/>
        <end position="541"/>
    </location>
</feature>
<keyword evidence="8 17" id="KW-0813">Transport</keyword>
<dbReference type="EC" id="2.7.3.9" evidence="6 17"/>
<dbReference type="GO" id="GO:0005737">
    <property type="term" value="C:cytoplasm"/>
    <property type="evidence" value="ECO:0007669"/>
    <property type="project" value="UniProtKB-SubCell"/>
</dbReference>
<evidence type="ECO:0000259" key="22">
    <source>
        <dbReference type="Pfam" id="PF00391"/>
    </source>
</evidence>
<accession>A0A0S6U8R4</accession>
<gene>
    <name evidence="25" type="ORF">MTY_0840</name>
</gene>
<dbReference type="SUPFAM" id="SSF51621">
    <property type="entry name" value="Phosphoenolpyruvate/pyruvate domain"/>
    <property type="match status" value="1"/>
</dbReference>
<dbReference type="AlphaFoldDB" id="A0A0S6U8R4"/>
<keyword evidence="10 17" id="KW-0762">Sugar transport</keyword>
<keyword evidence="11 17" id="KW-0808">Transferase</keyword>
<dbReference type="InterPro" id="IPR008731">
    <property type="entry name" value="PTS_EIN"/>
</dbReference>
<dbReference type="PIRSF" id="PIRSF000732">
    <property type="entry name" value="PTS_enzyme_I"/>
    <property type="match status" value="1"/>
</dbReference>
<evidence type="ECO:0000256" key="5">
    <source>
        <dbReference type="ARBA" id="ARBA00007837"/>
    </source>
</evidence>
<dbReference type="Gene3D" id="3.50.30.10">
    <property type="entry name" value="Phosphohistidine domain"/>
    <property type="match status" value="1"/>
</dbReference>
<organism evidence="25">
    <name type="scientific">Moorella thermoacetica Y72</name>
    <dbReference type="NCBI Taxonomy" id="1325331"/>
    <lineage>
        <taxon>Bacteria</taxon>
        <taxon>Bacillati</taxon>
        <taxon>Bacillota</taxon>
        <taxon>Clostridia</taxon>
        <taxon>Neomoorellales</taxon>
        <taxon>Neomoorellaceae</taxon>
        <taxon>Neomoorella</taxon>
    </lineage>
</organism>
<evidence type="ECO:0000256" key="11">
    <source>
        <dbReference type="ARBA" id="ARBA00022679"/>
    </source>
</evidence>
<evidence type="ECO:0000256" key="4">
    <source>
        <dbReference type="ARBA" id="ARBA00004496"/>
    </source>
</evidence>
<dbReference type="RefSeq" id="WP_025773456.1">
    <property type="nucleotide sequence ID" value="NZ_DF238840.1"/>
</dbReference>
<feature type="binding site" evidence="20">
    <location>
        <position position="431"/>
    </location>
    <ligand>
        <name>Mg(2+)</name>
        <dbReference type="ChEBI" id="CHEBI:18420"/>
    </ligand>
</feature>
<dbReference type="InterPro" id="IPR018274">
    <property type="entry name" value="PEP_util_AS"/>
</dbReference>
<evidence type="ECO:0000256" key="3">
    <source>
        <dbReference type="ARBA" id="ARBA00002728"/>
    </source>
</evidence>
<comment type="subcellular location">
    <subcellularLocation>
        <location evidence="4 17">Cytoplasm</location>
    </subcellularLocation>
</comment>
<sequence>MLKGIAAAPGIGIGQVHLIELKSREEETDNSQLLHGPEEIQAELARLEEALGRAKRDLEELAAKTRQEIGEAEAGIFNAHILMLTDPTFITGVKEKIQVEKKNAARAVEEVAEAIASSFAALDDDLFRERAADIRDVAARLLDNLAGGARRAREMKAGSIVVARELTPSLAANFSRNTVAGIATEIGGPTSHTAIVARALGIPAVVGVQGLMDRARDGDLAIIDGSAGVVYLNPGSEQLEEYKKKKAVLEEGRRDSKYAGPARTRDGRHIEVAANIRNAAEVKIALEYGAGGVGLFRTEFLFMNRDEPPGEEEQFLTYKEVVAAFQGRPVVVRTLDIGGDKHLPYLNMDHEENPFLGLRGLRLCLARQDLFKTQLRALFRAAGYGNLKIMFPMVTTLEEVKLARAIMEETRQELERAGVNIGRPETGIMIEVPAAALAAEVLAREVDFFSIGTNDLAQYTLAVDRGNERVAGMYDACHPAVLQLIDMTVEAAHRYGKWVGLCGELGSEIQAAPLLVGLGLDEISMSPVFIPPMKEAINKIAYHEARELVRRLLKLPGPAEVRAALSKLV</sequence>
<keyword evidence="9 17" id="KW-0963">Cytoplasm</keyword>
<dbReference type="Proteomes" id="UP000063718">
    <property type="component" value="Unassembled WGS sequence"/>
</dbReference>
<feature type="binding site" evidence="19">
    <location>
        <begin position="454"/>
        <end position="455"/>
    </location>
    <ligand>
        <name>phosphoenolpyruvate</name>
        <dbReference type="ChEBI" id="CHEBI:58702"/>
    </ligand>
</feature>
<name>A0A0S6U8R4_NEOTH</name>
<dbReference type="InterPro" id="IPR008279">
    <property type="entry name" value="PEP-util_enz_mobile_dom"/>
</dbReference>
<dbReference type="Pfam" id="PF02896">
    <property type="entry name" value="PEP-utilizers_C"/>
    <property type="match status" value="1"/>
</dbReference>
<dbReference type="GO" id="GO:0016301">
    <property type="term" value="F:kinase activity"/>
    <property type="evidence" value="ECO:0007669"/>
    <property type="project" value="UniProtKB-KW"/>
</dbReference>